<organism evidence="2 3">
    <name type="scientific">Cellulosimicrobium arenosum</name>
    <dbReference type="NCBI Taxonomy" id="2708133"/>
    <lineage>
        <taxon>Bacteria</taxon>
        <taxon>Bacillati</taxon>
        <taxon>Actinomycetota</taxon>
        <taxon>Actinomycetes</taxon>
        <taxon>Micrococcales</taxon>
        <taxon>Promicromonosporaceae</taxon>
        <taxon>Cellulosimicrobium</taxon>
    </lineage>
</organism>
<protein>
    <submittedName>
        <fullName evidence="2">Dienelactone hydrolase</fullName>
    </submittedName>
</protein>
<sequence>MHATPRTPARPVEGVLLTPGAGAGRDHRTLVAIEHALAALADPVPVRRVDFPYRIAGRRMPDRPPVAVAHLREQAAAFADELGTTTDHLVLGGRSYGGRMCSMAVAEGLSAAGLALISYPLHPPGRPERLRTEHLPGLDVPVLFVSGRTDPFATPEELVEHTAAIPGRVTRVELPGAHDLRGQDAAVCGALVSWLEHLPDAVG</sequence>
<dbReference type="InterPro" id="IPR026555">
    <property type="entry name" value="NSL3/Tex30"/>
</dbReference>
<dbReference type="GO" id="GO:0016787">
    <property type="term" value="F:hydrolase activity"/>
    <property type="evidence" value="ECO:0007669"/>
    <property type="project" value="UniProtKB-KW"/>
</dbReference>
<reference evidence="2" key="1">
    <citation type="journal article" date="2018" name="Curr. Microbiol.">
        <title>Cellulosimicrobium arenosum sp. nov., Isolated from Marine Sediment Sand.</title>
        <authorList>
            <person name="Oh M."/>
            <person name="Kim J.H."/>
            <person name="Yoon J.H."/>
            <person name="Schumann P."/>
            <person name="Kim W."/>
        </authorList>
    </citation>
    <scope>NUCLEOTIDE SEQUENCE</scope>
    <source>
        <strain evidence="2">KCTC 49039</strain>
    </source>
</reference>
<feature type="domain" description="KANL3/Tex30 alpha/beta hydrolase-like" evidence="1">
    <location>
        <begin position="15"/>
        <end position="181"/>
    </location>
</feature>
<dbReference type="Gene3D" id="3.40.50.1820">
    <property type="entry name" value="alpha/beta hydrolase"/>
    <property type="match status" value="2"/>
</dbReference>
<keyword evidence="2" id="KW-0378">Hydrolase</keyword>
<dbReference type="InterPro" id="IPR029058">
    <property type="entry name" value="AB_hydrolase_fold"/>
</dbReference>
<dbReference type="Proteomes" id="UP000610846">
    <property type="component" value="Unassembled WGS sequence"/>
</dbReference>
<keyword evidence="3" id="KW-1185">Reference proteome</keyword>
<dbReference type="AlphaFoldDB" id="A0A927J017"/>
<dbReference type="RefSeq" id="WP_191828951.1">
    <property type="nucleotide sequence ID" value="NZ_JACYHB010000007.1"/>
</dbReference>
<gene>
    <name evidence="2" type="ORF">IF651_09875</name>
</gene>
<evidence type="ECO:0000313" key="2">
    <source>
        <dbReference type="EMBL" id="MBD8079359.1"/>
    </source>
</evidence>
<evidence type="ECO:0000259" key="1">
    <source>
        <dbReference type="Pfam" id="PF20408"/>
    </source>
</evidence>
<dbReference type="InterPro" id="IPR046879">
    <property type="entry name" value="KANL3/Tex30_Abhydrolase"/>
</dbReference>
<proteinExistence type="predicted"/>
<comment type="caution">
    <text evidence="2">The sequence shown here is derived from an EMBL/GenBank/DDBJ whole genome shotgun (WGS) entry which is preliminary data.</text>
</comment>
<dbReference type="PANTHER" id="PTHR13136">
    <property type="entry name" value="TESTIS DEVELOPMENT PROTEIN PRTD"/>
    <property type="match status" value="1"/>
</dbReference>
<evidence type="ECO:0000313" key="3">
    <source>
        <dbReference type="Proteomes" id="UP000610846"/>
    </source>
</evidence>
<name>A0A927J017_9MICO</name>
<dbReference type="Pfam" id="PF20408">
    <property type="entry name" value="Abhydrolase_11"/>
    <property type="match status" value="1"/>
</dbReference>
<dbReference type="EMBL" id="JACYHB010000007">
    <property type="protein sequence ID" value="MBD8079359.1"/>
    <property type="molecule type" value="Genomic_DNA"/>
</dbReference>
<dbReference type="PANTHER" id="PTHR13136:SF11">
    <property type="entry name" value="TESTIS-EXPRESSED PROTEIN 30"/>
    <property type="match status" value="1"/>
</dbReference>
<dbReference type="SUPFAM" id="SSF53474">
    <property type="entry name" value="alpha/beta-Hydrolases"/>
    <property type="match status" value="1"/>
</dbReference>
<reference evidence="2" key="2">
    <citation type="submission" date="2020-09" db="EMBL/GenBank/DDBJ databases">
        <authorList>
            <person name="Yu Y."/>
        </authorList>
    </citation>
    <scope>NUCLEOTIDE SEQUENCE</scope>
    <source>
        <strain evidence="2">KCTC 49039</strain>
    </source>
</reference>
<accession>A0A927J017</accession>